<gene>
    <name evidence="2" type="ORF">EDD73_106111</name>
</gene>
<protein>
    <submittedName>
        <fullName evidence="2">Putative F0F1-ATPase subunit (Ca2+/Mg2+ transporter)</fullName>
    </submittedName>
</protein>
<accession>A0A4R2RRV5</accession>
<name>A0A4R2RRV5_9FIRM</name>
<dbReference type="AlphaFoldDB" id="A0A4R2RRV5"/>
<dbReference type="EMBL" id="SLXT01000006">
    <property type="protein sequence ID" value="TCP65227.1"/>
    <property type="molecule type" value="Genomic_DNA"/>
</dbReference>
<keyword evidence="1" id="KW-0472">Membrane</keyword>
<dbReference type="Pfam" id="PF09527">
    <property type="entry name" value="ATPase_gene1"/>
    <property type="match status" value="1"/>
</dbReference>
<comment type="caution">
    <text evidence="2">The sequence shown here is derived from an EMBL/GenBank/DDBJ whole genome shotgun (WGS) entry which is preliminary data.</text>
</comment>
<feature type="transmembrane region" description="Helical" evidence="1">
    <location>
        <begin position="48"/>
        <end position="69"/>
    </location>
</feature>
<organism evidence="2 3">
    <name type="scientific">Heliophilum fasciatum</name>
    <dbReference type="NCBI Taxonomy" id="35700"/>
    <lineage>
        <taxon>Bacteria</taxon>
        <taxon>Bacillati</taxon>
        <taxon>Bacillota</taxon>
        <taxon>Clostridia</taxon>
        <taxon>Eubacteriales</taxon>
        <taxon>Heliobacteriaceae</taxon>
        <taxon>Heliophilum</taxon>
    </lineage>
</organism>
<keyword evidence="1" id="KW-0812">Transmembrane</keyword>
<dbReference type="InterPro" id="IPR032820">
    <property type="entry name" value="ATPase_put"/>
</dbReference>
<evidence type="ECO:0000313" key="3">
    <source>
        <dbReference type="Proteomes" id="UP000294813"/>
    </source>
</evidence>
<sequence>MTSSMRDTRRTFKAIALVSSIGTQFAASVVLGFMAGRYADTQLGTDPWLMLCGVLVGVASGFFSVYHLVKKHYREDERKFGTSPTNGPSKNGGT</sequence>
<proteinExistence type="predicted"/>
<reference evidence="2 3" key="1">
    <citation type="submission" date="2019-03" db="EMBL/GenBank/DDBJ databases">
        <title>Genomic Encyclopedia of Type Strains, Phase IV (KMG-IV): sequencing the most valuable type-strain genomes for metagenomic binning, comparative biology and taxonomic classification.</title>
        <authorList>
            <person name="Goeker M."/>
        </authorList>
    </citation>
    <scope>NUCLEOTIDE SEQUENCE [LARGE SCALE GENOMIC DNA]</scope>
    <source>
        <strain evidence="2 3">DSM 11170</strain>
    </source>
</reference>
<keyword evidence="3" id="KW-1185">Reference proteome</keyword>
<evidence type="ECO:0000313" key="2">
    <source>
        <dbReference type="EMBL" id="TCP65227.1"/>
    </source>
</evidence>
<dbReference type="Proteomes" id="UP000294813">
    <property type="component" value="Unassembled WGS sequence"/>
</dbReference>
<evidence type="ECO:0000256" key="1">
    <source>
        <dbReference type="SAM" id="Phobius"/>
    </source>
</evidence>
<keyword evidence="1" id="KW-1133">Transmembrane helix</keyword>
<feature type="transmembrane region" description="Helical" evidence="1">
    <location>
        <begin position="12"/>
        <end position="36"/>
    </location>
</feature>
<dbReference type="RefSeq" id="WP_243116798.1">
    <property type="nucleotide sequence ID" value="NZ_JAOQNU010000006.1"/>
</dbReference>